<dbReference type="AlphaFoldDB" id="A0A1E1M911"/>
<dbReference type="EMBL" id="FJVC01000201">
    <property type="protein sequence ID" value="CZT45155.1"/>
    <property type="molecule type" value="Genomic_DNA"/>
</dbReference>
<dbReference type="InterPro" id="IPR013752">
    <property type="entry name" value="KPA_reductase"/>
</dbReference>
<dbReference type="Pfam" id="PF02558">
    <property type="entry name" value="ApbA"/>
    <property type="match status" value="1"/>
</dbReference>
<dbReference type="GO" id="GO:0005737">
    <property type="term" value="C:cytoplasm"/>
    <property type="evidence" value="ECO:0007669"/>
    <property type="project" value="TreeGrafter"/>
</dbReference>
<comment type="similarity">
    <text evidence="1 4">Belongs to the ketopantoate reductase family.</text>
</comment>
<dbReference type="NCBIfam" id="TIGR00745">
    <property type="entry name" value="apbA_panE"/>
    <property type="match status" value="1"/>
</dbReference>
<evidence type="ECO:0000313" key="8">
    <source>
        <dbReference type="Proteomes" id="UP000177625"/>
    </source>
</evidence>
<keyword evidence="3 4" id="KW-0560">Oxidoreductase</keyword>
<proteinExistence type="inferred from homology"/>
<evidence type="ECO:0000256" key="1">
    <source>
        <dbReference type="ARBA" id="ARBA00007870"/>
    </source>
</evidence>
<dbReference type="SUPFAM" id="SSF48179">
    <property type="entry name" value="6-phosphogluconate dehydrogenase C-terminal domain-like"/>
    <property type="match status" value="1"/>
</dbReference>
<evidence type="ECO:0000256" key="4">
    <source>
        <dbReference type="RuleBase" id="RU362068"/>
    </source>
</evidence>
<dbReference type="Gene3D" id="1.10.1040.10">
    <property type="entry name" value="N-(1-d-carboxylethyl)-l-norvaline Dehydrogenase, domain 2"/>
    <property type="match status" value="1"/>
</dbReference>
<dbReference type="PANTHER" id="PTHR21708:SF30">
    <property type="entry name" value="2-DEHYDROPANTOATE 2-REDUCTASE-RELATED"/>
    <property type="match status" value="1"/>
</dbReference>
<dbReference type="Proteomes" id="UP000177625">
    <property type="component" value="Unassembled WGS sequence"/>
</dbReference>
<organism evidence="7 8">
    <name type="scientific">Rhynchosporium secalis</name>
    <name type="common">Barley scald fungus</name>
    <dbReference type="NCBI Taxonomy" id="38038"/>
    <lineage>
        <taxon>Eukaryota</taxon>
        <taxon>Fungi</taxon>
        <taxon>Dikarya</taxon>
        <taxon>Ascomycota</taxon>
        <taxon>Pezizomycotina</taxon>
        <taxon>Leotiomycetes</taxon>
        <taxon>Helotiales</taxon>
        <taxon>Ploettnerulaceae</taxon>
        <taxon>Rhynchosporium</taxon>
    </lineage>
</organism>
<gene>
    <name evidence="7" type="ORF">RSE6_05440</name>
</gene>
<evidence type="ECO:0000256" key="2">
    <source>
        <dbReference type="ARBA" id="ARBA00022857"/>
    </source>
</evidence>
<evidence type="ECO:0000256" key="3">
    <source>
        <dbReference type="ARBA" id="ARBA00023002"/>
    </source>
</evidence>
<dbReference type="GO" id="GO:0015940">
    <property type="term" value="P:pantothenate biosynthetic process"/>
    <property type="evidence" value="ECO:0007669"/>
    <property type="project" value="InterPro"/>
</dbReference>
<feature type="domain" description="Ketopantoate reductase C-terminal" evidence="6">
    <location>
        <begin position="202"/>
        <end position="320"/>
    </location>
</feature>
<evidence type="ECO:0000313" key="7">
    <source>
        <dbReference type="EMBL" id="CZT45155.1"/>
    </source>
</evidence>
<protein>
    <recommendedName>
        <fullName evidence="4">2-dehydropantoate 2-reductase</fullName>
        <ecNumber evidence="4">1.1.1.169</ecNumber>
    </recommendedName>
    <alternativeName>
        <fullName evidence="4">Ketopantoate reductase</fullName>
    </alternativeName>
</protein>
<dbReference type="FunFam" id="1.10.1040.10:FF:000017">
    <property type="entry name" value="2-dehydropantoate 2-reductase"/>
    <property type="match status" value="1"/>
</dbReference>
<dbReference type="InterPro" id="IPR051402">
    <property type="entry name" value="KPR-Related"/>
</dbReference>
<dbReference type="EC" id="1.1.1.169" evidence="4"/>
<comment type="catalytic activity">
    <reaction evidence="4">
        <text>(R)-pantoate + NADP(+) = 2-dehydropantoate + NADPH + H(+)</text>
        <dbReference type="Rhea" id="RHEA:16233"/>
        <dbReference type="ChEBI" id="CHEBI:11561"/>
        <dbReference type="ChEBI" id="CHEBI:15378"/>
        <dbReference type="ChEBI" id="CHEBI:15980"/>
        <dbReference type="ChEBI" id="CHEBI:57783"/>
        <dbReference type="ChEBI" id="CHEBI:58349"/>
        <dbReference type="EC" id="1.1.1.169"/>
    </reaction>
</comment>
<dbReference type="InterPro" id="IPR013328">
    <property type="entry name" value="6PGD_dom2"/>
</dbReference>
<name>A0A1E1M911_RHYSE</name>
<dbReference type="InterPro" id="IPR008927">
    <property type="entry name" value="6-PGluconate_DH-like_C_sf"/>
</dbReference>
<feature type="domain" description="Ketopantoate reductase N-terminal" evidence="5">
    <location>
        <begin position="7"/>
        <end position="164"/>
    </location>
</feature>
<dbReference type="InterPro" id="IPR003710">
    <property type="entry name" value="ApbA"/>
</dbReference>
<keyword evidence="2 4" id="KW-0521">NADP</keyword>
<evidence type="ECO:0000259" key="5">
    <source>
        <dbReference type="Pfam" id="PF02558"/>
    </source>
</evidence>
<dbReference type="GO" id="GO:0008677">
    <property type="term" value="F:2-dehydropantoate 2-reductase activity"/>
    <property type="evidence" value="ECO:0007669"/>
    <property type="project" value="UniProtKB-EC"/>
</dbReference>
<comment type="function">
    <text evidence="4">Catalyzes the NADPH-dependent reduction of ketopantoate into pantoic acid.</text>
</comment>
<evidence type="ECO:0000259" key="6">
    <source>
        <dbReference type="Pfam" id="PF08546"/>
    </source>
</evidence>
<accession>A0A1E1M911</accession>
<keyword evidence="8" id="KW-1185">Reference proteome</keyword>
<sequence>MSAKSHILLVGSGGLGTMAAYNLEVGGLATITAVLRSNYKAVADNGFTLTSVDHGNIKGWKPTNIVDAIPTAGKDKLPFDFIVVTTKNVADISPTVAELIAPAVTEGHTTIALLQNGLNIEKPIIAAFPKNPVISGVSLIGATETAHSHVLHDDPDELIISPFDNPNIPQYISIAAAKKFAELYSASGKVVCEYNENVGFVRWRKLVYNACYNSACAVVRMDTSRMRMYKFPIEDVVRPLMVEIIAIAKAAGHDLPDGIADKMINADSEFTFFRPSMLQDVEKGNFIEFENIVGEPLREAEKLGVPAPNLKLIYGMLKILQWKTMETKGLVKLPVAPPYGISVLS</sequence>
<dbReference type="Pfam" id="PF08546">
    <property type="entry name" value="ApbA_C"/>
    <property type="match status" value="1"/>
</dbReference>
<reference evidence="8" key="1">
    <citation type="submission" date="2016-03" db="EMBL/GenBank/DDBJ databases">
        <authorList>
            <person name="Guldener U."/>
        </authorList>
    </citation>
    <scope>NUCLEOTIDE SEQUENCE [LARGE SCALE GENOMIC DNA]</scope>
</reference>
<dbReference type="PANTHER" id="PTHR21708">
    <property type="entry name" value="PROBABLE 2-DEHYDROPANTOATE 2-REDUCTASE"/>
    <property type="match status" value="1"/>
</dbReference>
<dbReference type="InterPro" id="IPR013332">
    <property type="entry name" value="KPR_N"/>
</dbReference>
<dbReference type="Gene3D" id="3.40.50.720">
    <property type="entry name" value="NAD(P)-binding Rossmann-like Domain"/>
    <property type="match status" value="1"/>
</dbReference>